<dbReference type="Gene3D" id="1.50.10.20">
    <property type="match status" value="1"/>
</dbReference>
<evidence type="ECO:0000259" key="7">
    <source>
        <dbReference type="SMART" id="SM00223"/>
    </source>
</evidence>
<dbReference type="SMART" id="SM01360">
    <property type="entry name" value="A2M"/>
    <property type="match status" value="1"/>
</dbReference>
<evidence type="ECO:0000256" key="6">
    <source>
        <dbReference type="SAM" id="SignalP"/>
    </source>
</evidence>
<organism evidence="10 11">
    <name type="scientific">Vannielia litorea</name>
    <dbReference type="NCBI Taxonomy" id="1217970"/>
    <lineage>
        <taxon>Bacteria</taxon>
        <taxon>Pseudomonadati</taxon>
        <taxon>Pseudomonadota</taxon>
        <taxon>Alphaproteobacteria</taxon>
        <taxon>Rhodobacterales</taxon>
        <taxon>Paracoccaceae</taxon>
        <taxon>Vannielia</taxon>
    </lineage>
</organism>
<dbReference type="PANTHER" id="PTHR40094">
    <property type="entry name" value="ALPHA-2-MACROGLOBULIN HOMOLOG"/>
    <property type="match status" value="1"/>
</dbReference>
<dbReference type="InterPro" id="IPR011625">
    <property type="entry name" value="A2M_N_BRD"/>
</dbReference>
<dbReference type="SMART" id="SM01359">
    <property type="entry name" value="A2M_N_2"/>
    <property type="match status" value="1"/>
</dbReference>
<dbReference type="GO" id="GO:0004866">
    <property type="term" value="F:endopeptidase inhibitor activity"/>
    <property type="evidence" value="ECO:0007669"/>
    <property type="project" value="InterPro"/>
</dbReference>
<evidence type="ECO:0000259" key="8">
    <source>
        <dbReference type="SMART" id="SM01359"/>
    </source>
</evidence>
<dbReference type="InterPro" id="IPR011626">
    <property type="entry name" value="Alpha-macroglobulin_TED"/>
</dbReference>
<dbReference type="InterPro" id="IPR000177">
    <property type="entry name" value="Apple"/>
</dbReference>
<name>A0A1N6H695_9RHOB</name>
<dbReference type="SMART" id="SM01419">
    <property type="entry name" value="Thiol-ester_cl"/>
    <property type="match status" value="1"/>
</dbReference>
<dbReference type="InterPro" id="IPR049120">
    <property type="entry name" value="A2M_bMG2"/>
</dbReference>
<dbReference type="GO" id="GO:0005615">
    <property type="term" value="C:extracellular space"/>
    <property type="evidence" value="ECO:0007669"/>
    <property type="project" value="InterPro"/>
</dbReference>
<sequence>MRCSLLAPFLCLLIALSAGLPAAAQQGPGQPAPIPERRLVPEKDVDFYGADLRALFDTSYDACRAACVADSACTAFTFNARSNACFPKRGVERREAYEGAQSATVVTESSERLALARSRAAELEFLRSGDLTSARSFAEEMASLHSPAGWALDRLEAGALEASRNGNFREAMIWVGPAVVIADRDDQWVDYARYALDAPGDNSSEKRQYERRALMASINAYLRADSGVDQSAALRLLASALERAGRGRDMIPALRLAQQVLPNAGTQAALDDALGKYGFRVTEHQVDPNPATPRVCVSFSERLAETGTDYAPYVSLPGTSFTAEASGSQLCIEGLMHGERYRVLLRAGLPSATGEKMIKDVDLSFYVRDRDPQVRFPGRAYVLPRTEDAAVPIVTVNTEEVDLSLHRVSDRNLLRVIQESYFGRPLNEWEVDYFEGDIAETVWEGTGHMERRLNEDVTTRLPMAEAIADLPAGVYALKAGIRGADPYETPPATQWFVISDIGLASMSGADGLHVFTRSLTTAEPMAGLEVTLLSRSNRELGQTTTDAQGYAMFEPGLTLGRGGAAPAMVLVKQGEDDMGFLSLTDPSFDLSDRGVEGREPAGAVDAFLTTDRGAYRAGETIYATALVRDGQAEAIDGLPLTAILTRPDGVEYARHFSPGGVDGGHVFSMPVSGVAPRGAWSLALHADPKAPPLATRTVLVEDFLPERIDFTLALPTEGLTEGEATAEIDVRYLFGAPGAGLPVEGELRISARRQLEAFPGYHFGSQNNANGPQTSWLDSTSTDDDGKARLALTMPDEMEGFDGPIEARLTVRVAEGSGRPVERREAVVTGPGKPMIGIKPAFEGVVPEGTEAGFSVIALGADLAPADMAVKWTLNRVTRSYQWYSEYGAWNWEPITRRERIAVGEGRLGADPLAVAGQVDWGTYELVVERLDGEYVSASYEFYAGWYAPVDVSSTPDTLEVSLDAESYRPGDTATLRIVPRYAGKALVTVVSNRLIDMKMVEVAEGTDTLVQLPVTDDWGAGAYVTATLIRPMDVADKRGPARALGLSHASVDPGAHQLAARIEAPAEIRPRGPLEVAVKVEGVLPGETAHVTLAAVDQGILNLTGFTPPDPSGHYFGQRRLGMGMRDIYGRLIDGMNGAVGEIRSGGDAASASRQSPPPTEELVAYFSGPLEVGADGYARTSFEMPSFNGTVKVMAVTWSKTGVGQASADVLVRDPIVLQASLPRFMAPGDEGRLLLEITHASGETGQIGLSVTGTGVTLPTGAASTMELAQGQTIRLPLTVVAGDPGLARINVALTTPSGEVLDKPLNLPIELNDPEVSRTSRFELASGQSFSFTRDVFTGLQPGTGKATLALGPLGRFDVPGLLASLDRYPYGCTEQTTSRALPLLYFDEVARAMGLEEQADTRQRVEGAITRILARQAASGGFGLWYASDGDFWLDAYVTDFLSRARAQGYEVPAIAFRNALDNLRNQVNYAADFDSGGEAIAYALMVLAREGAASMGDLRYYADVKPEAFTTPLGAAQLGTALALYGDPTRADAMFARAAAQLAATPGEEQATSWRDDYGTNLRDAAAVLALSAEAGSNTVNREALAVRVTGQTGHTSTQEKVWTLMAAKALIDAAPRDGFTRNGQPVTGPLVEVLADETAAQPVEIRNDSGAQTTLTLTTFGVPSEPEPAGGNGYAIERQYYTMEGFGVDLGAVPAGERMVVVLTVTPFGRRDARLMVDDALPAGFEIDNPSLIRSGDIRELNWLQTTSAEHSEFRQERFLSAVNWRSDKPFRLAYIVRAISPGSYHHPAASVEDMYRPAYRARTDAGRVTVVE</sequence>
<dbReference type="InterPro" id="IPR021868">
    <property type="entry name" value="Alpha_2_Macroglob_MG3"/>
</dbReference>
<dbReference type="InterPro" id="IPR003609">
    <property type="entry name" value="Pan_app"/>
</dbReference>
<feature type="domain" description="Apple" evidence="7">
    <location>
        <begin position="41"/>
        <end position="108"/>
    </location>
</feature>
<feature type="domain" description="Alpha-2-macroglobulin bait region" evidence="8">
    <location>
        <begin position="959"/>
        <end position="1104"/>
    </location>
</feature>
<dbReference type="CDD" id="cd02891">
    <property type="entry name" value="A2M_like"/>
    <property type="match status" value="1"/>
</dbReference>
<dbReference type="InterPro" id="IPR051802">
    <property type="entry name" value="YfhM-like"/>
</dbReference>
<dbReference type="Pfam" id="PF00207">
    <property type="entry name" value="A2M"/>
    <property type="match status" value="1"/>
</dbReference>
<reference evidence="11" key="1">
    <citation type="submission" date="2016-11" db="EMBL/GenBank/DDBJ databases">
        <authorList>
            <person name="Varghese N."/>
            <person name="Submissions S."/>
        </authorList>
    </citation>
    <scope>NUCLEOTIDE SEQUENCE [LARGE SCALE GENOMIC DNA]</scope>
    <source>
        <strain evidence="11">DSM 29440</strain>
    </source>
</reference>
<evidence type="ECO:0000256" key="1">
    <source>
        <dbReference type="ARBA" id="ARBA00010556"/>
    </source>
</evidence>
<dbReference type="OrthoDB" id="9767116at2"/>
<feature type="domain" description="Alpha-2-macroglobulin" evidence="9">
    <location>
        <begin position="1165"/>
        <end position="1254"/>
    </location>
</feature>
<dbReference type="InterPro" id="IPR047565">
    <property type="entry name" value="Alpha-macroglob_thiol-ester_cl"/>
</dbReference>
<keyword evidence="4" id="KW-1015">Disulfide bond</keyword>
<feature type="region of interest" description="Disordered" evidence="5">
    <location>
        <begin position="763"/>
        <end position="783"/>
    </location>
</feature>
<dbReference type="InterPro" id="IPR041246">
    <property type="entry name" value="Bact_MG10"/>
</dbReference>
<dbReference type="InterPro" id="IPR001599">
    <property type="entry name" value="Macroglobln_a2"/>
</dbReference>
<dbReference type="PANTHER" id="PTHR40094:SF1">
    <property type="entry name" value="UBIQUITIN DOMAIN-CONTAINING PROTEIN"/>
    <property type="match status" value="1"/>
</dbReference>
<keyword evidence="2 6" id="KW-0732">Signal</keyword>
<dbReference type="SUPFAM" id="SSF48239">
    <property type="entry name" value="Terpenoid cyclases/Protein prenyltransferases"/>
    <property type="match status" value="1"/>
</dbReference>
<dbReference type="Pfam" id="PF14295">
    <property type="entry name" value="PAN_4"/>
    <property type="match status" value="1"/>
</dbReference>
<dbReference type="Pfam" id="PF07703">
    <property type="entry name" value="A2M_BRD"/>
    <property type="match status" value="1"/>
</dbReference>
<dbReference type="SMART" id="SM00223">
    <property type="entry name" value="APPLE"/>
    <property type="match status" value="1"/>
</dbReference>
<dbReference type="Pfam" id="PF17973">
    <property type="entry name" value="bMG10"/>
    <property type="match status" value="1"/>
</dbReference>
<feature type="chain" id="PRO_5012139145" description="Apple domain-containing protein" evidence="6">
    <location>
        <begin position="23"/>
        <end position="1820"/>
    </location>
</feature>
<evidence type="ECO:0000256" key="2">
    <source>
        <dbReference type="ARBA" id="ARBA00022729"/>
    </source>
</evidence>
<evidence type="ECO:0000256" key="4">
    <source>
        <dbReference type="ARBA" id="ARBA00023157"/>
    </source>
</evidence>
<dbReference type="InterPro" id="IPR041203">
    <property type="entry name" value="Bact_A2M_MG5"/>
</dbReference>
<evidence type="ECO:0000256" key="5">
    <source>
        <dbReference type="SAM" id="MobiDB-lite"/>
    </source>
</evidence>
<dbReference type="Pfam" id="PF01835">
    <property type="entry name" value="MG2"/>
    <property type="match status" value="1"/>
</dbReference>
<dbReference type="PIRSF" id="PIRSF038980">
    <property type="entry name" value="A2M_bac"/>
    <property type="match status" value="1"/>
</dbReference>
<dbReference type="InterPro" id="IPR026284">
    <property type="entry name" value="A2MG_proteobact"/>
</dbReference>
<dbReference type="Pfam" id="PF21142">
    <property type="entry name" value="A2M_bMG2"/>
    <property type="match status" value="1"/>
</dbReference>
<dbReference type="Pfam" id="PF17972">
    <property type="entry name" value="bMG5"/>
    <property type="match status" value="1"/>
</dbReference>
<dbReference type="InterPro" id="IPR041462">
    <property type="entry name" value="Bact_A2M_MG6"/>
</dbReference>
<dbReference type="CDD" id="cd01100">
    <property type="entry name" value="APPLE_Factor_XI_like"/>
    <property type="match status" value="1"/>
</dbReference>
<dbReference type="EMBL" id="FSRL01000001">
    <property type="protein sequence ID" value="SIO15197.1"/>
    <property type="molecule type" value="Genomic_DNA"/>
</dbReference>
<dbReference type="STRING" id="1217970.SAMN05444002_3108"/>
<evidence type="ECO:0000313" key="10">
    <source>
        <dbReference type="EMBL" id="SIO15197.1"/>
    </source>
</evidence>
<dbReference type="Pfam" id="PF11974">
    <property type="entry name" value="bMG3"/>
    <property type="match status" value="1"/>
</dbReference>
<dbReference type="Pfam" id="PF07678">
    <property type="entry name" value="TED_complement"/>
    <property type="match status" value="1"/>
</dbReference>
<dbReference type="InterPro" id="IPR002890">
    <property type="entry name" value="MG2"/>
</dbReference>
<evidence type="ECO:0008006" key="12">
    <source>
        <dbReference type="Google" id="ProtNLM"/>
    </source>
</evidence>
<feature type="signal peptide" evidence="6">
    <location>
        <begin position="1"/>
        <end position="22"/>
    </location>
</feature>
<comment type="similarity">
    <text evidence="1">Belongs to the protease inhibitor I39 (alpha-2-macroglobulin) family. Bacterial alpha-2-macroglobulin subfamily.</text>
</comment>
<evidence type="ECO:0000256" key="3">
    <source>
        <dbReference type="ARBA" id="ARBA00022737"/>
    </source>
</evidence>
<dbReference type="GO" id="GO:0006508">
    <property type="term" value="P:proteolysis"/>
    <property type="evidence" value="ECO:0007669"/>
    <property type="project" value="InterPro"/>
</dbReference>
<keyword evidence="3" id="KW-0677">Repeat</keyword>
<feature type="compositionally biased region" description="Polar residues" evidence="5">
    <location>
        <begin position="764"/>
        <end position="777"/>
    </location>
</feature>
<keyword evidence="11" id="KW-1185">Reference proteome</keyword>
<accession>A0A1N6H695</accession>
<proteinExistence type="inferred from homology"/>
<gene>
    <name evidence="10" type="ORF">SAMN05444002_3108</name>
</gene>
<evidence type="ECO:0000313" key="11">
    <source>
        <dbReference type="Proteomes" id="UP000184932"/>
    </source>
</evidence>
<dbReference type="Proteomes" id="UP000184932">
    <property type="component" value="Unassembled WGS sequence"/>
</dbReference>
<dbReference type="InterPro" id="IPR008930">
    <property type="entry name" value="Terpenoid_cyclase/PrenylTrfase"/>
</dbReference>
<dbReference type="Pfam" id="PF17962">
    <property type="entry name" value="bMG6"/>
    <property type="match status" value="1"/>
</dbReference>
<dbReference type="Gene3D" id="3.50.4.10">
    <property type="entry name" value="Hepatocyte Growth Factor"/>
    <property type="match status" value="1"/>
</dbReference>
<protein>
    <recommendedName>
        <fullName evidence="12">Apple domain-containing protein</fullName>
    </recommendedName>
</protein>
<evidence type="ECO:0000259" key="9">
    <source>
        <dbReference type="SMART" id="SM01360"/>
    </source>
</evidence>
<dbReference type="RefSeq" id="WP_074257047.1">
    <property type="nucleotide sequence ID" value="NZ_FSRL01000001.1"/>
</dbReference>